<feature type="binding site" evidence="2">
    <location>
        <position position="185"/>
    </location>
    <ligand>
        <name>CoA</name>
        <dbReference type="ChEBI" id="CHEBI:57287"/>
    </ligand>
</feature>
<feature type="chain" id="PRO_5010383070" evidence="5">
    <location>
        <begin position="27"/>
        <end position="306"/>
    </location>
</feature>
<dbReference type="PRINTS" id="PR01399">
    <property type="entry name" value="ENTSNTHTASED"/>
</dbReference>
<keyword evidence="1 8" id="KW-0808">Transferase</keyword>
<feature type="binding site" evidence="2">
    <location>
        <position position="72"/>
    </location>
    <ligand>
        <name>CoA</name>
        <dbReference type="ChEBI" id="CHEBI:57287"/>
    </ligand>
</feature>
<evidence type="ECO:0000313" key="8">
    <source>
        <dbReference type="EMBL" id="OHV27809.1"/>
    </source>
</evidence>
<evidence type="ECO:0000313" key="9">
    <source>
        <dbReference type="Proteomes" id="UP000179769"/>
    </source>
</evidence>
<feature type="binding site" evidence="2">
    <location>
        <begin position="116"/>
        <end position="117"/>
    </location>
    <ligand>
        <name>CoA</name>
        <dbReference type="ChEBI" id="CHEBI:57287"/>
    </ligand>
</feature>
<gene>
    <name evidence="8" type="ORF">BBK14_19350</name>
</gene>
<feature type="signal peptide" evidence="5">
    <location>
        <begin position="1"/>
        <end position="26"/>
    </location>
</feature>
<evidence type="ECO:0000259" key="6">
    <source>
        <dbReference type="Pfam" id="PF01648"/>
    </source>
</evidence>
<evidence type="ECO:0000256" key="1">
    <source>
        <dbReference type="ARBA" id="ARBA00022679"/>
    </source>
</evidence>
<comment type="caution">
    <text evidence="8">The sequence shown here is derived from an EMBL/GenBank/DDBJ whole genome shotgun (WGS) entry which is preliminary data.</text>
</comment>
<feature type="binding site" evidence="2">
    <location>
        <position position="199"/>
    </location>
    <ligand>
        <name>CoA</name>
        <dbReference type="ChEBI" id="CHEBI:57287"/>
    </ligand>
</feature>
<feature type="binding site" evidence="3">
    <location>
        <position position="140"/>
    </location>
    <ligand>
        <name>Mg(2+)</name>
        <dbReference type="ChEBI" id="CHEBI:18420"/>
    </ligand>
</feature>
<dbReference type="PANTHER" id="PTHR38096">
    <property type="entry name" value="ENTEROBACTIN SYNTHASE COMPONENT D"/>
    <property type="match status" value="1"/>
</dbReference>
<evidence type="ECO:0000256" key="3">
    <source>
        <dbReference type="PIRSR" id="PIRSR603542-2"/>
    </source>
</evidence>
<accession>A0A1S1Q2J9</accession>
<dbReference type="Pfam" id="PF01648">
    <property type="entry name" value="ACPS"/>
    <property type="match status" value="1"/>
</dbReference>
<keyword evidence="5" id="KW-0732">Signal</keyword>
<proteinExistence type="predicted"/>
<feature type="region of interest" description="Disordered" evidence="4">
    <location>
        <begin position="215"/>
        <end position="257"/>
    </location>
</feature>
<feature type="binding site" evidence="2">
    <location>
        <position position="189"/>
    </location>
    <ligand>
        <name>CoA</name>
        <dbReference type="ChEBI" id="CHEBI:57287"/>
    </ligand>
</feature>
<dbReference type="InterPro" id="IPR037143">
    <property type="entry name" value="4-PPantetheinyl_Trfase_dom_sf"/>
</dbReference>
<dbReference type="RefSeq" id="WP_071064395.1">
    <property type="nucleotide sequence ID" value="NZ_MAXA01000217.1"/>
</dbReference>
<dbReference type="GO" id="GO:0009239">
    <property type="term" value="P:enterobactin biosynthetic process"/>
    <property type="evidence" value="ECO:0007669"/>
    <property type="project" value="InterPro"/>
</dbReference>
<feature type="binding site" evidence="2">
    <location>
        <position position="140"/>
    </location>
    <ligand>
        <name>CoA</name>
        <dbReference type="ChEBI" id="CHEBI:57287"/>
    </ligand>
</feature>
<evidence type="ECO:0000259" key="7">
    <source>
        <dbReference type="Pfam" id="PF17837"/>
    </source>
</evidence>
<feature type="domain" description="4'-phosphopantetheinyl transferase" evidence="6">
    <location>
        <begin position="136"/>
        <end position="209"/>
    </location>
</feature>
<dbReference type="EMBL" id="MAXA01000217">
    <property type="protein sequence ID" value="OHV27809.1"/>
    <property type="molecule type" value="Genomic_DNA"/>
</dbReference>
<dbReference type="PANTHER" id="PTHR38096:SF1">
    <property type="entry name" value="ENTEROBACTIN SYNTHASE COMPONENT D"/>
    <property type="match status" value="1"/>
</dbReference>
<keyword evidence="9" id="KW-1185">Reference proteome</keyword>
<reference evidence="9" key="1">
    <citation type="submission" date="2016-07" db="EMBL/GenBank/DDBJ databases">
        <title>Frankia sp. NRRL B-16219 Genome sequencing.</title>
        <authorList>
            <person name="Ghodhbane-Gtari F."/>
            <person name="Swanson E."/>
            <person name="Gueddou A."/>
            <person name="Louati M."/>
            <person name="Nouioui I."/>
            <person name="Hezbri K."/>
            <person name="Abebe-Akele F."/>
            <person name="Simpson S."/>
            <person name="Morris K."/>
            <person name="Thomas K."/>
            <person name="Gtari M."/>
            <person name="Tisa L.S."/>
        </authorList>
    </citation>
    <scope>NUCLEOTIDE SEQUENCE [LARGE SCALE GENOMIC DNA]</scope>
    <source>
        <strain evidence="9">NRRL B-16219</strain>
    </source>
</reference>
<dbReference type="GO" id="GO:0000287">
    <property type="term" value="F:magnesium ion binding"/>
    <property type="evidence" value="ECO:0007669"/>
    <property type="project" value="InterPro"/>
</dbReference>
<evidence type="ECO:0000256" key="4">
    <source>
        <dbReference type="SAM" id="MobiDB-lite"/>
    </source>
</evidence>
<keyword evidence="3" id="KW-0479">Metal-binding</keyword>
<keyword evidence="3" id="KW-0460">Magnesium</keyword>
<dbReference type="AlphaFoldDB" id="A0A1S1Q2J9"/>
<feature type="binding site" evidence="3">
    <location>
        <position position="141"/>
    </location>
    <ligand>
        <name>Mg(2+)</name>
        <dbReference type="ChEBI" id="CHEBI:18420"/>
    </ligand>
</feature>
<feature type="binding site" evidence="3">
    <location>
        <position position="142"/>
    </location>
    <ligand>
        <name>Mg(2+)</name>
        <dbReference type="ChEBI" id="CHEBI:18420"/>
    </ligand>
</feature>
<dbReference type="InterPro" id="IPR008278">
    <property type="entry name" value="4-PPantetheinyl_Trfase_dom"/>
</dbReference>
<feature type="binding site" evidence="2">
    <location>
        <position position="80"/>
    </location>
    <ligand>
        <name>CoA</name>
        <dbReference type="ChEBI" id="CHEBI:57287"/>
    </ligand>
</feature>
<comment type="cofactor">
    <cofactor evidence="3">
        <name>Mg(2+)</name>
        <dbReference type="ChEBI" id="CHEBI:18420"/>
    </cofactor>
</comment>
<evidence type="ECO:0000256" key="2">
    <source>
        <dbReference type="PIRSR" id="PIRSR603542-1"/>
    </source>
</evidence>
<dbReference type="SUPFAM" id="SSF56214">
    <property type="entry name" value="4'-phosphopantetheinyl transferase"/>
    <property type="match status" value="1"/>
</dbReference>
<protein>
    <submittedName>
        <fullName evidence="8">4-phosphopantetheinyl transferase</fullName>
    </submittedName>
</protein>
<dbReference type="GO" id="GO:0008897">
    <property type="term" value="F:holo-[acyl-carrier-protein] synthase activity"/>
    <property type="evidence" value="ECO:0007669"/>
    <property type="project" value="InterPro"/>
</dbReference>
<sequence length="306" mass="30831">MTVPGPPRLAGGAVLLAAVLPAPGTAWSPAAGPGTGPALAAVEKFDDDFGGATDAQLFPEEAATLTRAVDKRRREFTTGRICAHRALEALGVPAVPILPGERREPLWPAGVVGSITHTAGYRAAVVARGAAGSAVSVGIDAEPNEPTPGGVLREISLPAERDMLTALGREHPAVCWDRLLFSAKESVYKAWFPLAQRWLGFDDAELTITVDAGADGGGGAGSGPGGSSLSGVSPSWSRPGASGGDGPSVEGAPIAGAPETDARGVFQARLLVAGPALPGGELTGFSGRWAVGRGLIVTAIAFTPPT</sequence>
<dbReference type="GO" id="GO:0005886">
    <property type="term" value="C:plasma membrane"/>
    <property type="evidence" value="ECO:0007669"/>
    <property type="project" value="TreeGrafter"/>
</dbReference>
<dbReference type="InterPro" id="IPR041354">
    <property type="entry name" value="4PPT_N"/>
</dbReference>
<organism evidence="8 9">
    <name type="scientific">Parafrankia soli</name>
    <dbReference type="NCBI Taxonomy" id="2599596"/>
    <lineage>
        <taxon>Bacteria</taxon>
        <taxon>Bacillati</taxon>
        <taxon>Actinomycetota</taxon>
        <taxon>Actinomycetes</taxon>
        <taxon>Frankiales</taxon>
        <taxon>Frankiaceae</taxon>
        <taxon>Parafrankia</taxon>
    </lineage>
</organism>
<dbReference type="Pfam" id="PF17837">
    <property type="entry name" value="4PPT_N"/>
    <property type="match status" value="1"/>
</dbReference>
<dbReference type="GO" id="GO:0009366">
    <property type="term" value="C:enterobactin synthetase complex"/>
    <property type="evidence" value="ECO:0007669"/>
    <property type="project" value="InterPro"/>
</dbReference>
<feature type="domain" description="4'-phosphopantetheinyl transferase N-terminal" evidence="7">
    <location>
        <begin position="60"/>
        <end position="127"/>
    </location>
</feature>
<feature type="compositionally biased region" description="Gly residues" evidence="4">
    <location>
        <begin position="215"/>
        <end position="228"/>
    </location>
</feature>
<name>A0A1S1Q2J9_9ACTN</name>
<dbReference type="InterPro" id="IPR003542">
    <property type="entry name" value="Enbac_synth_compD-like"/>
</dbReference>
<evidence type="ECO:0000256" key="5">
    <source>
        <dbReference type="SAM" id="SignalP"/>
    </source>
</evidence>
<dbReference type="Proteomes" id="UP000179769">
    <property type="component" value="Unassembled WGS sequence"/>
</dbReference>
<dbReference type="OrthoDB" id="8210607at2"/>